<sequence length="479" mass="54122">MCNLCSDRLFLVPNPCCCCVLRCGTIWAGAVDIFVGLTLLYFPNTNYVASSTTYDKANINNTNDDNPVFDVIIPVTDEWEFREMQRVGCPLIQIVTGLMVVVAATLLGNRHFNRFLIGCTWMFFRLIILLFLLPLLKALWKSPHGPHRRYGLYLAFKIIFDIYLFVVIRYYTMECYDLYRYQLAAHSVMIRREQTMFSKAASKTQKVEEKPRKKGKKDIAPPDDKKDGKNKNEKRDNKPEPAKKTNLKSISEFRDHYHKNVADVEDGPVPVWDRKNEITFYGEDYTDWEPHLFQTRWDLLHEQEIKVLNTLKSLNLKSRMKQSIAPAQNDEPDKAQKRKSLLAMGDGGGGDVGGKKLKSGGPVSGGSGGDPSKRKSFKRSDEEPGGGGINKPTTVVKPEAPIIDPPKGKLNKKGRNQGGHPQPANKALEDEEAGLYFDLPKTDEEVQPTTGEDEGPPVVIQKGKKKKTKKAEVRFTRDV</sequence>
<gene>
    <name evidence="3" type="ORF">Ocin01_08990</name>
</gene>
<evidence type="ECO:0000256" key="1">
    <source>
        <dbReference type="SAM" id="MobiDB-lite"/>
    </source>
</evidence>
<evidence type="ECO:0000313" key="3">
    <source>
        <dbReference type="EMBL" id="ODM97684.1"/>
    </source>
</evidence>
<dbReference type="EMBL" id="LJIJ01000420">
    <property type="protein sequence ID" value="ODM97684.1"/>
    <property type="molecule type" value="Genomic_DNA"/>
</dbReference>
<feature type="transmembrane region" description="Helical" evidence="2">
    <location>
        <begin position="115"/>
        <end position="140"/>
    </location>
</feature>
<dbReference type="AlphaFoldDB" id="A0A1D2MY08"/>
<feature type="transmembrane region" description="Helical" evidence="2">
    <location>
        <begin position="91"/>
        <end position="109"/>
    </location>
</feature>
<feature type="region of interest" description="Disordered" evidence="1">
    <location>
        <begin position="201"/>
        <end position="249"/>
    </location>
</feature>
<comment type="caution">
    <text evidence="3">The sequence shown here is derived from an EMBL/GenBank/DDBJ whole genome shotgun (WGS) entry which is preliminary data.</text>
</comment>
<keyword evidence="2" id="KW-0472">Membrane</keyword>
<accession>A0A1D2MY08</accession>
<feature type="region of interest" description="Disordered" evidence="1">
    <location>
        <begin position="322"/>
        <end position="465"/>
    </location>
</feature>
<keyword evidence="4" id="KW-1185">Reference proteome</keyword>
<feature type="compositionally biased region" description="Basic and acidic residues" evidence="1">
    <location>
        <begin position="205"/>
        <end position="243"/>
    </location>
</feature>
<protein>
    <submittedName>
        <fullName evidence="3">Uncharacterized protein</fullName>
    </submittedName>
</protein>
<evidence type="ECO:0000256" key="2">
    <source>
        <dbReference type="SAM" id="Phobius"/>
    </source>
</evidence>
<evidence type="ECO:0000313" key="4">
    <source>
        <dbReference type="Proteomes" id="UP000094527"/>
    </source>
</evidence>
<reference evidence="3 4" key="1">
    <citation type="journal article" date="2016" name="Genome Biol. Evol.">
        <title>Gene Family Evolution Reflects Adaptation to Soil Environmental Stressors in the Genome of the Collembolan Orchesella cincta.</title>
        <authorList>
            <person name="Faddeeva-Vakhrusheva A."/>
            <person name="Derks M.F."/>
            <person name="Anvar S.Y."/>
            <person name="Agamennone V."/>
            <person name="Suring W."/>
            <person name="Smit S."/>
            <person name="van Straalen N.M."/>
            <person name="Roelofs D."/>
        </authorList>
    </citation>
    <scope>NUCLEOTIDE SEQUENCE [LARGE SCALE GENOMIC DNA]</scope>
    <source>
        <tissue evidence="3">Mixed pool</tissue>
    </source>
</reference>
<organism evidence="3 4">
    <name type="scientific">Orchesella cincta</name>
    <name type="common">Springtail</name>
    <name type="synonym">Podura cincta</name>
    <dbReference type="NCBI Taxonomy" id="48709"/>
    <lineage>
        <taxon>Eukaryota</taxon>
        <taxon>Metazoa</taxon>
        <taxon>Ecdysozoa</taxon>
        <taxon>Arthropoda</taxon>
        <taxon>Hexapoda</taxon>
        <taxon>Collembola</taxon>
        <taxon>Entomobryomorpha</taxon>
        <taxon>Entomobryoidea</taxon>
        <taxon>Orchesellidae</taxon>
        <taxon>Orchesellinae</taxon>
        <taxon>Orchesella</taxon>
    </lineage>
</organism>
<proteinExistence type="predicted"/>
<keyword evidence="2" id="KW-0812">Transmembrane</keyword>
<keyword evidence="2" id="KW-1133">Transmembrane helix</keyword>
<name>A0A1D2MY08_ORCCI</name>
<dbReference type="Proteomes" id="UP000094527">
    <property type="component" value="Unassembled WGS sequence"/>
</dbReference>
<feature type="transmembrane region" description="Helical" evidence="2">
    <location>
        <begin position="152"/>
        <end position="171"/>
    </location>
</feature>